<protein>
    <submittedName>
        <fullName evidence="3">Uncharacterized conserved protein, DUF983 family</fullName>
    </submittedName>
</protein>
<name>A0A1I3DML6_9PLAN</name>
<dbReference type="Proteomes" id="UP000199518">
    <property type="component" value="Unassembled WGS sequence"/>
</dbReference>
<sequence>MTTTSDSETSDPPTDHQTPHPSGELMTWRALQLQCPRCGEGRLYRSFFRMEKRCQNCRLRFDRGPGYYLGAVYVNYGITSLLVTAAFVAGRFWLRIPSSQLLGPLLAFCLLFPLLIFRHARAIWLSMDCRLDPAVLNETEDSPLES</sequence>
<feature type="region of interest" description="Disordered" evidence="1">
    <location>
        <begin position="1"/>
        <end position="22"/>
    </location>
</feature>
<keyword evidence="2" id="KW-1133">Transmembrane helix</keyword>
<keyword evidence="2" id="KW-0812">Transmembrane</keyword>
<dbReference type="EMBL" id="FOQD01000003">
    <property type="protein sequence ID" value="SFH87913.1"/>
    <property type="molecule type" value="Genomic_DNA"/>
</dbReference>
<evidence type="ECO:0000256" key="1">
    <source>
        <dbReference type="SAM" id="MobiDB-lite"/>
    </source>
</evidence>
<organism evidence="3 4">
    <name type="scientific">Planctomicrobium piriforme</name>
    <dbReference type="NCBI Taxonomy" id="1576369"/>
    <lineage>
        <taxon>Bacteria</taxon>
        <taxon>Pseudomonadati</taxon>
        <taxon>Planctomycetota</taxon>
        <taxon>Planctomycetia</taxon>
        <taxon>Planctomycetales</taxon>
        <taxon>Planctomycetaceae</taxon>
        <taxon>Planctomicrobium</taxon>
    </lineage>
</organism>
<reference evidence="4" key="1">
    <citation type="submission" date="2016-10" db="EMBL/GenBank/DDBJ databases">
        <authorList>
            <person name="Varghese N."/>
            <person name="Submissions S."/>
        </authorList>
    </citation>
    <scope>NUCLEOTIDE SEQUENCE [LARGE SCALE GENOMIC DNA]</scope>
    <source>
        <strain evidence="4">DSM 26348</strain>
    </source>
</reference>
<feature type="transmembrane region" description="Helical" evidence="2">
    <location>
        <begin position="101"/>
        <end position="117"/>
    </location>
</feature>
<feature type="transmembrane region" description="Helical" evidence="2">
    <location>
        <begin position="67"/>
        <end position="89"/>
    </location>
</feature>
<dbReference type="InterPro" id="IPR009325">
    <property type="entry name" value="DUF983"/>
</dbReference>
<evidence type="ECO:0000313" key="4">
    <source>
        <dbReference type="Proteomes" id="UP000199518"/>
    </source>
</evidence>
<keyword evidence="2" id="KW-0472">Membrane</keyword>
<proteinExistence type="predicted"/>
<keyword evidence="4" id="KW-1185">Reference proteome</keyword>
<feature type="compositionally biased region" description="Low complexity" evidence="1">
    <location>
        <begin position="1"/>
        <end position="12"/>
    </location>
</feature>
<dbReference type="AlphaFoldDB" id="A0A1I3DML6"/>
<gene>
    <name evidence="3" type="ORF">SAMN05421753_103323</name>
</gene>
<dbReference type="STRING" id="1576369.SAMN05421753_103323"/>
<evidence type="ECO:0000313" key="3">
    <source>
        <dbReference type="EMBL" id="SFH87913.1"/>
    </source>
</evidence>
<evidence type="ECO:0000256" key="2">
    <source>
        <dbReference type="SAM" id="Phobius"/>
    </source>
</evidence>
<accession>A0A1I3DML6</accession>
<dbReference type="RefSeq" id="WP_175517173.1">
    <property type="nucleotide sequence ID" value="NZ_FOQD01000003.1"/>
</dbReference>
<dbReference type="Pfam" id="PF06170">
    <property type="entry name" value="DUF983"/>
    <property type="match status" value="1"/>
</dbReference>